<dbReference type="OrthoDB" id="165404at2759"/>
<dbReference type="EMBL" id="BSXW01000153">
    <property type="protein sequence ID" value="GMF13363.1"/>
    <property type="molecule type" value="Genomic_DNA"/>
</dbReference>
<gene>
    <name evidence="1" type="ORF">Plil01_000384100</name>
</gene>
<evidence type="ECO:0000313" key="1">
    <source>
        <dbReference type="EMBL" id="GMF13363.1"/>
    </source>
</evidence>
<keyword evidence="2" id="KW-1185">Reference proteome</keyword>
<sequence>MIEFPIDLDHPRETVTLLHSTRDWAIQTVLNIRTAQSSAKEAAEDAMQPATMSASLQQLQAKLFVSAPCRQADVQMELNQSLLAAVGDEEQLSDAMEICATGLYDDAEFLQFAEAALSGKMESVAFGSAFLQRLFDRRAVQLQSDEQVPTASLRRGQRLFDALSLDSQIRVWANHLPSWRSQLQKWMLEAHRSPFQTLSAVLPDGWWAEDDANYAYSGTIAVAAVCRRHSHLYVTFVEWCRTHVNLLASCRSVELVCLLSQSLRQENTAHLFKRQLLSQVLSINHLSVRWSPEQRQRVFITLGRNLKRLQTTRSISDDSRRYEWIGILEQPHLLHEALESTFTGSDESEKAEKNQIGARAAAEFFGWFYSFSNVESAGEIAAIVTQMSAELKVSDVRDGAQWLRRSRADFDVLPILRLRIVWFWLLKSIDTELQTPASASNNTAAAVVTDVLESVEYIFRRFTPSWSRR</sequence>
<organism evidence="1 2">
    <name type="scientific">Phytophthora lilii</name>
    <dbReference type="NCBI Taxonomy" id="2077276"/>
    <lineage>
        <taxon>Eukaryota</taxon>
        <taxon>Sar</taxon>
        <taxon>Stramenopiles</taxon>
        <taxon>Oomycota</taxon>
        <taxon>Peronosporomycetes</taxon>
        <taxon>Peronosporales</taxon>
        <taxon>Peronosporaceae</taxon>
        <taxon>Phytophthora</taxon>
    </lineage>
</organism>
<proteinExistence type="predicted"/>
<evidence type="ECO:0000313" key="2">
    <source>
        <dbReference type="Proteomes" id="UP001165083"/>
    </source>
</evidence>
<comment type="caution">
    <text evidence="1">The sequence shown here is derived from an EMBL/GenBank/DDBJ whole genome shotgun (WGS) entry which is preliminary data.</text>
</comment>
<dbReference type="Proteomes" id="UP001165083">
    <property type="component" value="Unassembled WGS sequence"/>
</dbReference>
<reference evidence="1" key="1">
    <citation type="submission" date="2023-04" db="EMBL/GenBank/DDBJ databases">
        <title>Phytophthora lilii NBRC 32176.</title>
        <authorList>
            <person name="Ichikawa N."/>
            <person name="Sato H."/>
            <person name="Tonouchi N."/>
        </authorList>
    </citation>
    <scope>NUCLEOTIDE SEQUENCE</scope>
    <source>
        <strain evidence="1">NBRC 32176</strain>
    </source>
</reference>
<name>A0A9W6WRJ8_9STRA</name>
<dbReference type="AlphaFoldDB" id="A0A9W6WRJ8"/>
<accession>A0A9W6WRJ8</accession>
<protein>
    <submittedName>
        <fullName evidence="1">Unnamed protein product</fullName>
    </submittedName>
</protein>